<dbReference type="PANTHER" id="PTHR32552">
    <property type="entry name" value="FERRICHROME IRON RECEPTOR-RELATED"/>
    <property type="match status" value="1"/>
</dbReference>
<dbReference type="InterPro" id="IPR036942">
    <property type="entry name" value="Beta-barrel_TonB_sf"/>
</dbReference>
<keyword evidence="7" id="KW-0408">Iron</keyword>
<evidence type="ECO:0000256" key="2">
    <source>
        <dbReference type="ARBA" id="ARBA00022448"/>
    </source>
</evidence>
<evidence type="ECO:0000256" key="7">
    <source>
        <dbReference type="ARBA" id="ARBA00023004"/>
    </source>
</evidence>
<dbReference type="Gene3D" id="2.170.130.10">
    <property type="entry name" value="TonB-dependent receptor, plug domain"/>
    <property type="match status" value="1"/>
</dbReference>
<feature type="signal peptide" evidence="14">
    <location>
        <begin position="1"/>
        <end position="20"/>
    </location>
</feature>
<dbReference type="PROSITE" id="PS52016">
    <property type="entry name" value="TONB_DEPENDENT_REC_3"/>
    <property type="match status" value="1"/>
</dbReference>
<evidence type="ECO:0000313" key="17">
    <source>
        <dbReference type="EMBL" id="AZQ64345.1"/>
    </source>
</evidence>
<dbReference type="InterPro" id="IPR008969">
    <property type="entry name" value="CarboxyPept-like_regulatory"/>
</dbReference>
<feature type="chain" id="PRO_5018719513" evidence="14">
    <location>
        <begin position="21"/>
        <end position="1073"/>
    </location>
</feature>
<evidence type="ECO:0000256" key="13">
    <source>
        <dbReference type="RuleBase" id="RU003357"/>
    </source>
</evidence>
<dbReference type="NCBIfam" id="TIGR04056">
    <property type="entry name" value="OMP_RagA_SusC"/>
    <property type="match status" value="1"/>
</dbReference>
<evidence type="ECO:0000256" key="1">
    <source>
        <dbReference type="ARBA" id="ARBA00004571"/>
    </source>
</evidence>
<dbReference type="KEGG" id="fll:EI427_19645"/>
<keyword evidence="6 14" id="KW-0732">Signal</keyword>
<dbReference type="OrthoDB" id="9768177at2"/>
<feature type="domain" description="TonB-dependent receptor plug" evidence="16">
    <location>
        <begin position="120"/>
        <end position="236"/>
    </location>
</feature>
<keyword evidence="4" id="KW-0410">Iron transport</keyword>
<dbReference type="SUPFAM" id="SSF49464">
    <property type="entry name" value="Carboxypeptidase regulatory domain-like"/>
    <property type="match status" value="1"/>
</dbReference>
<evidence type="ECO:0000256" key="5">
    <source>
        <dbReference type="ARBA" id="ARBA00022692"/>
    </source>
</evidence>
<dbReference type="Gene3D" id="2.60.40.1120">
    <property type="entry name" value="Carboxypeptidase-like, regulatory domain"/>
    <property type="match status" value="1"/>
</dbReference>
<dbReference type="SUPFAM" id="SSF56935">
    <property type="entry name" value="Porins"/>
    <property type="match status" value="1"/>
</dbReference>
<dbReference type="InterPro" id="IPR000531">
    <property type="entry name" value="Beta-barrel_TonB"/>
</dbReference>
<dbReference type="PANTHER" id="PTHR32552:SF68">
    <property type="entry name" value="FERRICHROME OUTER MEMBRANE TRANSPORTER_PHAGE RECEPTOR"/>
    <property type="match status" value="1"/>
</dbReference>
<comment type="similarity">
    <text evidence="12 13">Belongs to the TonB-dependent receptor family.</text>
</comment>
<keyword evidence="9 13" id="KW-0798">TonB box</keyword>
<dbReference type="InterPro" id="IPR037066">
    <property type="entry name" value="Plug_dom_sf"/>
</dbReference>
<name>A0A3Q9FRK4_9BACT</name>
<dbReference type="NCBIfam" id="TIGR04057">
    <property type="entry name" value="SusC_RagA_signa"/>
    <property type="match status" value="1"/>
</dbReference>
<comment type="subcellular location">
    <subcellularLocation>
        <location evidence="1 12">Cell outer membrane</location>
        <topology evidence="1 12">Multi-pass membrane protein</topology>
    </subcellularLocation>
</comment>
<evidence type="ECO:0000256" key="14">
    <source>
        <dbReference type="SAM" id="SignalP"/>
    </source>
</evidence>
<organism evidence="17 18">
    <name type="scientific">Flammeovirga pectinis</name>
    <dbReference type="NCBI Taxonomy" id="2494373"/>
    <lineage>
        <taxon>Bacteria</taxon>
        <taxon>Pseudomonadati</taxon>
        <taxon>Bacteroidota</taxon>
        <taxon>Cytophagia</taxon>
        <taxon>Cytophagales</taxon>
        <taxon>Flammeovirgaceae</taxon>
        <taxon>Flammeovirga</taxon>
    </lineage>
</organism>
<dbReference type="Pfam" id="PF13715">
    <property type="entry name" value="CarbopepD_reg_2"/>
    <property type="match status" value="1"/>
</dbReference>
<dbReference type="AlphaFoldDB" id="A0A3Q9FRK4"/>
<keyword evidence="3 12" id="KW-1134">Transmembrane beta strand</keyword>
<dbReference type="Pfam" id="PF07715">
    <property type="entry name" value="Plug"/>
    <property type="match status" value="1"/>
</dbReference>
<dbReference type="GO" id="GO:0015344">
    <property type="term" value="F:siderophore uptake transmembrane transporter activity"/>
    <property type="evidence" value="ECO:0007669"/>
    <property type="project" value="TreeGrafter"/>
</dbReference>
<evidence type="ECO:0000259" key="15">
    <source>
        <dbReference type="Pfam" id="PF00593"/>
    </source>
</evidence>
<evidence type="ECO:0000256" key="11">
    <source>
        <dbReference type="ARBA" id="ARBA00023237"/>
    </source>
</evidence>
<keyword evidence="8" id="KW-0406">Ion transport</keyword>
<sequence>MKKALLLLTLFLSATLLSVAQERTISGVIKDSNGESLPGVAIIVKGTSKGTVSNIEGQYKLLVPNDNTVLVFRLVGFKEIEKAVGSQTTLSISLDEDAKQLDEVVVSALGFEEDIDKLGSAPSKISSESLVESGEANLINGMAGKASGVRITRSSGDPGAGSSIQIRGQSTITGNLQPLIIVDGMPINNSNIGEGTDGVTQQSRMNDINPNDIESMQVLKGASAAALWGSRAANGVIVITTKKGSSAGKKLNVSFRTSYSMDKVNKQPNLQSTYGQGFGGAFGENTGFSWGDKISERAGGADAVDKTGGKFTSQSGKEYYTITQKNSRETYEDSNWDEVFQTGSYWENNLSLSGGDRDGSFMFSISDLDQNGVVKNSNYKRTTARLNTMKRFGDKFKLTNTLNYTHTTSDRTQKGSNLAGLMLGLLRTSPDFDNRDYKGTYDPQDGSAPIANRHRSYRSAIANYPEGGAPTYNNPSWTVNEQKNPSKVNRFVGTVEAQLLPATWFDVTLRTGIDYYNEQRSSYFPQYSSGNAAGYYDEDVLTEMQFNTDLIGRVQKEITSDLHFTGLVGFNYNQRDYSSQGASMTGFVLATAPPNFTNATAENTAPYNYYSTTKIAAMYGSANFAYKNKLFVNGTLRGEAASTYGENAESVYYYPSADAAYQLVNNASGALSFAKLRTSWGQVGVQPGVYRTKTLYVAGNVAESWGPELDMSGYGGGFSLSSSAGNSFLKPEIKSEWEVGADFRFLADKMRLGVTYFQNETQDVLFDLDVAPSAGFSSQYGNAGTLENKGIELDLGYDIFRSSDWRVSLDLNWTKIDNKVTDLQGAESIFLEGFTSTSSRAVEGYPVGSFWGTDFERNEDGSLVLDDAGFPMQSATESVIGNPNPEWNAGLGVTVQYKGFRLYALFDHQQGGQVWNGTKGALSYFGRTAESATEATATTPVANVYGDVYGAGETFRGAVHDFGGGPVALDETWYWGGLGSGFTGPGSQFIEDATSTRLRELTMSYSLSMPQLKKALKVSSIDLSITGRNLFIWTDYSGIDPETNLTGASNGRGLDYFNNPSTKSWVFTAAFNW</sequence>
<gene>
    <name evidence="17" type="ORF">EI427_19645</name>
</gene>
<keyword evidence="2 12" id="KW-0813">Transport</keyword>
<reference evidence="17 18" key="1">
    <citation type="submission" date="2018-12" db="EMBL/GenBank/DDBJ databases">
        <title>Flammeovirga pectinis sp. nov., isolated from the gut of the Korean scallop, Patinopecten yessoensis.</title>
        <authorList>
            <person name="Bae J.-W."/>
            <person name="Jeong Y.-S."/>
            <person name="Kang W."/>
        </authorList>
    </citation>
    <scope>NUCLEOTIDE SEQUENCE [LARGE SCALE GENOMIC DNA]</scope>
    <source>
        <strain evidence="17 18">L12M1</strain>
    </source>
</reference>
<dbReference type="Pfam" id="PF00593">
    <property type="entry name" value="TonB_dep_Rec_b-barrel"/>
    <property type="match status" value="1"/>
</dbReference>
<keyword evidence="10 12" id="KW-0472">Membrane</keyword>
<evidence type="ECO:0000256" key="3">
    <source>
        <dbReference type="ARBA" id="ARBA00022452"/>
    </source>
</evidence>
<evidence type="ECO:0000259" key="16">
    <source>
        <dbReference type="Pfam" id="PF07715"/>
    </source>
</evidence>
<dbReference type="InterPro" id="IPR023997">
    <property type="entry name" value="TonB-dep_OMP_SusC/RagA_CS"/>
</dbReference>
<feature type="domain" description="TonB-dependent receptor-like beta-barrel" evidence="15">
    <location>
        <begin position="432"/>
        <end position="936"/>
    </location>
</feature>
<dbReference type="Proteomes" id="UP000267268">
    <property type="component" value="Chromosome 1"/>
</dbReference>
<dbReference type="Gene3D" id="2.40.170.20">
    <property type="entry name" value="TonB-dependent receptor, beta-barrel domain"/>
    <property type="match status" value="1"/>
</dbReference>
<evidence type="ECO:0000256" key="10">
    <source>
        <dbReference type="ARBA" id="ARBA00023136"/>
    </source>
</evidence>
<dbReference type="RefSeq" id="WP_126617941.1">
    <property type="nucleotide sequence ID" value="NZ_CP034562.1"/>
</dbReference>
<dbReference type="EMBL" id="CP034562">
    <property type="protein sequence ID" value="AZQ64345.1"/>
    <property type="molecule type" value="Genomic_DNA"/>
</dbReference>
<evidence type="ECO:0000256" key="9">
    <source>
        <dbReference type="ARBA" id="ARBA00023077"/>
    </source>
</evidence>
<dbReference type="InterPro" id="IPR012910">
    <property type="entry name" value="Plug_dom"/>
</dbReference>
<evidence type="ECO:0000256" key="6">
    <source>
        <dbReference type="ARBA" id="ARBA00022729"/>
    </source>
</evidence>
<accession>A0A3Q9FRK4</accession>
<keyword evidence="11 12" id="KW-0998">Cell outer membrane</keyword>
<evidence type="ECO:0000313" key="18">
    <source>
        <dbReference type="Proteomes" id="UP000267268"/>
    </source>
</evidence>
<protein>
    <submittedName>
        <fullName evidence="17">SusC/RagA family TonB-linked outer membrane protein</fullName>
    </submittedName>
</protein>
<dbReference type="InterPro" id="IPR023996">
    <property type="entry name" value="TonB-dep_OMP_SusC/RagA"/>
</dbReference>
<evidence type="ECO:0000256" key="4">
    <source>
        <dbReference type="ARBA" id="ARBA00022496"/>
    </source>
</evidence>
<dbReference type="InterPro" id="IPR039426">
    <property type="entry name" value="TonB-dep_rcpt-like"/>
</dbReference>
<evidence type="ECO:0000256" key="12">
    <source>
        <dbReference type="PROSITE-ProRule" id="PRU01360"/>
    </source>
</evidence>
<keyword evidence="18" id="KW-1185">Reference proteome</keyword>
<keyword evidence="5 12" id="KW-0812">Transmembrane</keyword>
<evidence type="ECO:0000256" key="8">
    <source>
        <dbReference type="ARBA" id="ARBA00023065"/>
    </source>
</evidence>
<dbReference type="GO" id="GO:0009279">
    <property type="term" value="C:cell outer membrane"/>
    <property type="evidence" value="ECO:0007669"/>
    <property type="project" value="UniProtKB-SubCell"/>
</dbReference>
<proteinExistence type="inferred from homology"/>